<gene>
    <name evidence="3" type="ORF">EKG83_09730</name>
</gene>
<evidence type="ECO:0008006" key="5">
    <source>
        <dbReference type="Google" id="ProtNLM"/>
    </source>
</evidence>
<protein>
    <recommendedName>
        <fullName evidence="5">DUF2075 domain-containing protein</fullName>
    </recommendedName>
</protein>
<dbReference type="Gene3D" id="3.40.50.300">
    <property type="entry name" value="P-loop containing nucleotide triphosphate hydrolases"/>
    <property type="match status" value="2"/>
</dbReference>
<dbReference type="KEGG" id="ssyi:EKG83_09730"/>
<feature type="domain" description="UvrD-like helicase C-terminal" evidence="2">
    <location>
        <begin position="504"/>
        <end position="543"/>
    </location>
</feature>
<evidence type="ECO:0000313" key="3">
    <source>
        <dbReference type="EMBL" id="QFZ17726.1"/>
    </source>
</evidence>
<dbReference type="Proteomes" id="UP000325787">
    <property type="component" value="Chromosome"/>
</dbReference>
<dbReference type="Pfam" id="PF08378">
    <property type="entry name" value="NERD"/>
    <property type="match status" value="1"/>
</dbReference>
<dbReference type="InterPro" id="IPR011528">
    <property type="entry name" value="NERD"/>
</dbReference>
<sequence>MIQEGDFAELLEHTFDHFPHSSQSRQVTVRMIPDSVHPGASRAEQEIFSQLAALEVAGWEYAMHSTNLPEHDRKRVCEIDFLLLGERGLLVLEVKGGEILLRKGVWHTRDLKGNRHRLKESPLDQAQTSMFALEKVLRRTTADPDLVDRTVFGYGAVFPDSEFDAVSVEWAPEMVINEVRLASEGWADCLDRLGAFWENKLGGRGPLSPDDIERYLNVLRPDFDRVLSLRRLDDLVEKELVALTKSQYKALDQHRRNPRVVFEGGAGTGKTMLAVEMCRRARVSGERVLLTCRSHVLAAFIRSQQDLDGITAVPFDQVSAFDADTFDVVVVDEGQDVVNGHDLDVLDTVLVGGLADGRWAFFLDSNNQRGLVGRYEDDAKARLDSHRPTNVDLMDNCRNTIEIVRATQERTGADLGVTEAGHGREVVVVEEVREKAVAAVLAALTELEEHDVPSEQVVLLSPHQLNASIFVELPAEWLERIDVLDLMRMRRPGRGRVGFARVADFKGLESRYVLLEVDDTADEKAARAQLYVGMTRAKAALWVFKPGGTGVDG</sequence>
<dbReference type="SUPFAM" id="SSF52540">
    <property type="entry name" value="P-loop containing nucleoside triphosphate hydrolases"/>
    <property type="match status" value="1"/>
</dbReference>
<proteinExistence type="predicted"/>
<keyword evidence="4" id="KW-1185">Reference proteome</keyword>
<reference evidence="4" key="1">
    <citation type="journal article" date="2021" name="Curr. Microbiol.">
        <title>Complete genome of nocamycin-producing strain Saccharothrix syringae NRRL B-16468 reveals the biosynthetic potential for secondary metabolites.</title>
        <authorList>
            <person name="Mo X."/>
            <person name="Yang S."/>
        </authorList>
    </citation>
    <scope>NUCLEOTIDE SEQUENCE [LARGE SCALE GENOMIC DNA]</scope>
    <source>
        <strain evidence="4">ATCC 51364 / DSM 43886 / JCM 6844 / KCTC 9398 / NBRC 14523 / NRRL B-16468 / INA 2240</strain>
    </source>
</reference>
<evidence type="ECO:0000259" key="2">
    <source>
        <dbReference type="Pfam" id="PF13538"/>
    </source>
</evidence>
<dbReference type="OrthoDB" id="4509614at2"/>
<organism evidence="3 4">
    <name type="scientific">Saccharothrix syringae</name>
    <name type="common">Nocardiopsis syringae</name>
    <dbReference type="NCBI Taxonomy" id="103733"/>
    <lineage>
        <taxon>Bacteria</taxon>
        <taxon>Bacillati</taxon>
        <taxon>Actinomycetota</taxon>
        <taxon>Actinomycetes</taxon>
        <taxon>Pseudonocardiales</taxon>
        <taxon>Pseudonocardiaceae</taxon>
        <taxon>Saccharothrix</taxon>
    </lineage>
</organism>
<accession>A0A5Q0GUF3</accession>
<dbReference type="RefSeq" id="WP_033433658.1">
    <property type="nucleotide sequence ID" value="NZ_CP034550.1"/>
</dbReference>
<name>A0A5Q0GUF3_SACSY</name>
<dbReference type="InterPro" id="IPR027785">
    <property type="entry name" value="UvrD-like_helicase_C"/>
</dbReference>
<dbReference type="EMBL" id="CP034550">
    <property type="protein sequence ID" value="QFZ17726.1"/>
    <property type="molecule type" value="Genomic_DNA"/>
</dbReference>
<evidence type="ECO:0000313" key="4">
    <source>
        <dbReference type="Proteomes" id="UP000325787"/>
    </source>
</evidence>
<dbReference type="InterPro" id="IPR027417">
    <property type="entry name" value="P-loop_NTPase"/>
</dbReference>
<dbReference type="Pfam" id="PF13538">
    <property type="entry name" value="UvrD_C_2"/>
    <property type="match status" value="1"/>
</dbReference>
<dbReference type="AlphaFoldDB" id="A0A5Q0GUF3"/>
<evidence type="ECO:0000259" key="1">
    <source>
        <dbReference type="Pfam" id="PF08378"/>
    </source>
</evidence>
<feature type="domain" description="NERD" evidence="1">
    <location>
        <begin position="42"/>
        <end position="141"/>
    </location>
</feature>